<evidence type="ECO:0000259" key="6">
    <source>
        <dbReference type="PROSITE" id="PS50112"/>
    </source>
</evidence>
<dbReference type="Pfam" id="PF08448">
    <property type="entry name" value="PAS_4"/>
    <property type="match status" value="1"/>
</dbReference>
<dbReference type="eggNOG" id="COG4585">
    <property type="taxonomic scope" value="Bacteria"/>
</dbReference>
<dbReference type="Pfam" id="PF07730">
    <property type="entry name" value="HisKA_3"/>
    <property type="match status" value="1"/>
</dbReference>
<dbReference type="InterPro" id="IPR050482">
    <property type="entry name" value="Sensor_HK_TwoCompSys"/>
</dbReference>
<organism evidence="7 8">
    <name type="scientific">Leptothrix cholodnii (strain ATCC 51168 / LMG 8142 / SP-6)</name>
    <name type="common">Leptothrix discophora (strain SP-6)</name>
    <dbReference type="NCBI Taxonomy" id="395495"/>
    <lineage>
        <taxon>Bacteria</taxon>
        <taxon>Pseudomonadati</taxon>
        <taxon>Pseudomonadota</taxon>
        <taxon>Betaproteobacteria</taxon>
        <taxon>Burkholderiales</taxon>
        <taxon>Sphaerotilaceae</taxon>
        <taxon>Leptothrix</taxon>
    </lineage>
</organism>
<dbReference type="AlphaFoldDB" id="B1Y1Z4"/>
<gene>
    <name evidence="7" type="ordered locus">Lcho_0902</name>
</gene>
<feature type="domain" description="PAS" evidence="6">
    <location>
        <begin position="147"/>
        <end position="217"/>
    </location>
</feature>
<protein>
    <submittedName>
        <fullName evidence="7">PAS/PAC sensor signal transduction histidine kinase</fullName>
    </submittedName>
</protein>
<keyword evidence="3" id="KW-0902">Two-component regulatory system</keyword>
<dbReference type="SUPFAM" id="SSF55785">
    <property type="entry name" value="PYP-like sensor domain (PAS domain)"/>
    <property type="match status" value="2"/>
</dbReference>
<keyword evidence="1" id="KW-0808">Transferase</keyword>
<proteinExistence type="predicted"/>
<feature type="domain" description="Histidine kinase" evidence="5">
    <location>
        <begin position="297"/>
        <end position="487"/>
    </location>
</feature>
<dbReference type="InterPro" id="IPR003594">
    <property type="entry name" value="HATPase_dom"/>
</dbReference>
<dbReference type="PANTHER" id="PTHR24421:SF59">
    <property type="entry name" value="OXYGEN SENSOR HISTIDINE KINASE NREB"/>
    <property type="match status" value="1"/>
</dbReference>
<dbReference type="GO" id="GO:0000155">
    <property type="term" value="F:phosphorelay sensor kinase activity"/>
    <property type="evidence" value="ECO:0007669"/>
    <property type="project" value="InterPro"/>
</dbReference>
<dbReference type="PANTHER" id="PTHR24421">
    <property type="entry name" value="NITRATE/NITRITE SENSOR PROTEIN NARX-RELATED"/>
    <property type="match status" value="1"/>
</dbReference>
<dbReference type="Proteomes" id="UP000001693">
    <property type="component" value="Chromosome"/>
</dbReference>
<dbReference type="InterPro" id="IPR013767">
    <property type="entry name" value="PAS_fold"/>
</dbReference>
<dbReference type="OrthoDB" id="5389366at2"/>
<dbReference type="SMART" id="SM00091">
    <property type="entry name" value="PAS"/>
    <property type="match status" value="2"/>
</dbReference>
<feature type="region of interest" description="Disordered" evidence="4">
    <location>
        <begin position="489"/>
        <end position="509"/>
    </location>
</feature>
<dbReference type="SMART" id="SM00387">
    <property type="entry name" value="HATPase_c"/>
    <property type="match status" value="1"/>
</dbReference>
<dbReference type="Gene3D" id="3.30.565.10">
    <property type="entry name" value="Histidine kinase-like ATPase, C-terminal domain"/>
    <property type="match status" value="1"/>
</dbReference>
<dbReference type="Pfam" id="PF00989">
    <property type="entry name" value="PAS"/>
    <property type="match status" value="1"/>
</dbReference>
<dbReference type="eggNOG" id="COG3852">
    <property type="taxonomic scope" value="Bacteria"/>
</dbReference>
<dbReference type="GO" id="GO:0006355">
    <property type="term" value="P:regulation of DNA-templated transcription"/>
    <property type="evidence" value="ECO:0007669"/>
    <property type="project" value="InterPro"/>
</dbReference>
<evidence type="ECO:0000259" key="5">
    <source>
        <dbReference type="PROSITE" id="PS50109"/>
    </source>
</evidence>
<dbReference type="SUPFAM" id="SSF55874">
    <property type="entry name" value="ATPase domain of HSP90 chaperone/DNA topoisomerase II/histidine kinase"/>
    <property type="match status" value="1"/>
</dbReference>
<reference evidence="7 8" key="1">
    <citation type="submission" date="2008-03" db="EMBL/GenBank/DDBJ databases">
        <title>Complete sequence of Leptothrix cholodnii SP-6.</title>
        <authorList>
            <consortium name="US DOE Joint Genome Institute"/>
            <person name="Copeland A."/>
            <person name="Lucas S."/>
            <person name="Lapidus A."/>
            <person name="Glavina del Rio T."/>
            <person name="Dalin E."/>
            <person name="Tice H."/>
            <person name="Bruce D."/>
            <person name="Goodwin L."/>
            <person name="Pitluck S."/>
            <person name="Chertkov O."/>
            <person name="Brettin T."/>
            <person name="Detter J.C."/>
            <person name="Han C."/>
            <person name="Kuske C.R."/>
            <person name="Schmutz J."/>
            <person name="Larimer F."/>
            <person name="Land M."/>
            <person name="Hauser L."/>
            <person name="Kyrpides N."/>
            <person name="Lykidis A."/>
            <person name="Emerson D."/>
            <person name="Richardson P."/>
        </authorList>
    </citation>
    <scope>NUCLEOTIDE SEQUENCE [LARGE SCALE GENOMIC DNA]</scope>
    <source>
        <strain evidence="8">ATCC 51168 / LMG 8142 / SP-6</strain>
    </source>
</reference>
<dbReference type="Gene3D" id="1.20.5.1930">
    <property type="match status" value="1"/>
</dbReference>
<dbReference type="CDD" id="cd16917">
    <property type="entry name" value="HATPase_UhpB-NarQ-NarX-like"/>
    <property type="match status" value="1"/>
</dbReference>
<dbReference type="Pfam" id="PF02518">
    <property type="entry name" value="HATPase_c"/>
    <property type="match status" value="1"/>
</dbReference>
<dbReference type="NCBIfam" id="TIGR00229">
    <property type="entry name" value="sensory_box"/>
    <property type="match status" value="2"/>
</dbReference>
<dbReference type="InterPro" id="IPR005467">
    <property type="entry name" value="His_kinase_dom"/>
</dbReference>
<dbReference type="InterPro" id="IPR035965">
    <property type="entry name" value="PAS-like_dom_sf"/>
</dbReference>
<evidence type="ECO:0000256" key="2">
    <source>
        <dbReference type="ARBA" id="ARBA00022777"/>
    </source>
</evidence>
<evidence type="ECO:0000256" key="3">
    <source>
        <dbReference type="ARBA" id="ARBA00023012"/>
    </source>
</evidence>
<dbReference type="KEGG" id="lch:Lcho_0902"/>
<dbReference type="GO" id="GO:0016020">
    <property type="term" value="C:membrane"/>
    <property type="evidence" value="ECO:0007669"/>
    <property type="project" value="InterPro"/>
</dbReference>
<dbReference type="InterPro" id="IPR000014">
    <property type="entry name" value="PAS"/>
</dbReference>
<dbReference type="PROSITE" id="PS50112">
    <property type="entry name" value="PAS"/>
    <property type="match status" value="2"/>
</dbReference>
<dbReference type="InterPro" id="IPR013656">
    <property type="entry name" value="PAS_4"/>
</dbReference>
<feature type="domain" description="PAS" evidence="6">
    <location>
        <begin position="21"/>
        <end position="61"/>
    </location>
</feature>
<dbReference type="STRING" id="395495.Lcho_0902"/>
<dbReference type="InterPro" id="IPR036890">
    <property type="entry name" value="HATPase_C_sf"/>
</dbReference>
<dbReference type="PROSITE" id="PS50109">
    <property type="entry name" value="HIS_KIN"/>
    <property type="match status" value="1"/>
</dbReference>
<dbReference type="HOGENOM" id="CLU_000445_114_0_4"/>
<keyword evidence="8" id="KW-1185">Reference proteome</keyword>
<evidence type="ECO:0000256" key="1">
    <source>
        <dbReference type="ARBA" id="ARBA00022679"/>
    </source>
</evidence>
<evidence type="ECO:0000313" key="8">
    <source>
        <dbReference type="Proteomes" id="UP000001693"/>
    </source>
</evidence>
<name>B1Y1Z4_LEPCP</name>
<dbReference type="EMBL" id="CP001013">
    <property type="protein sequence ID" value="ACB33174.1"/>
    <property type="molecule type" value="Genomic_DNA"/>
</dbReference>
<dbReference type="InterPro" id="IPR011712">
    <property type="entry name" value="Sig_transdc_His_kin_sub3_dim/P"/>
</dbReference>
<sequence length="509" mass="55485">MNAVSPQDQSFDLFSVPLGGIIRASHEAIVVIDEQQVVVALNPAAQEMFGCTAEQALGSSLARFIPAASRSAHAAHVHEFASSGVLECQMANRRRITAVRADGETFPVEIALSRVDFGADGRARRYFAALLRDLSLERELKDALETLQKRLRAVLELAPIALWIADADRVVFANRAAARLFGCDADQPLIGRSVYEMLEPRAHAHLRQQMARVLAGDNDAEVVRGTIARADGSRREIEIALAALPDHGRTTVQMVVADVTQRRDEAIELERSRHALRQLSASVVEAREAERRRIARELHDELGQRLTALKMDLSGLAAANGLKDTDKHLAGMLTMLDETVASVRRIAGDLRPLMLDDLGLNAAIEWLATDASRRLGIEIEVQLTEDDSQVDERVAIAVYRMVQEALTNVARHAKASRVEICLKQKGDALVLTVQDDGIGFPARALQREGSYGLLGMRERTRMLGGRFALVTVPGQGGCVVVHLPLTPADETRAEAGPDDTVAAERGEPS</sequence>
<dbReference type="GO" id="GO:0046983">
    <property type="term" value="F:protein dimerization activity"/>
    <property type="evidence" value="ECO:0007669"/>
    <property type="project" value="InterPro"/>
</dbReference>
<evidence type="ECO:0000256" key="4">
    <source>
        <dbReference type="SAM" id="MobiDB-lite"/>
    </source>
</evidence>
<dbReference type="Gene3D" id="3.30.450.20">
    <property type="entry name" value="PAS domain"/>
    <property type="match status" value="2"/>
</dbReference>
<dbReference type="RefSeq" id="WP_012345936.1">
    <property type="nucleotide sequence ID" value="NC_010524.1"/>
</dbReference>
<accession>B1Y1Z4</accession>
<keyword evidence="2 7" id="KW-0418">Kinase</keyword>
<evidence type="ECO:0000313" key="7">
    <source>
        <dbReference type="EMBL" id="ACB33174.1"/>
    </source>
</evidence>
<dbReference type="CDD" id="cd00130">
    <property type="entry name" value="PAS"/>
    <property type="match status" value="2"/>
</dbReference>